<reference evidence="1" key="5">
    <citation type="journal article" date="2021" name="G3 (Bethesda)">
        <title>Aegilops tauschii genome assembly Aet v5.0 features greater sequence contiguity and improved annotation.</title>
        <authorList>
            <person name="Wang L."/>
            <person name="Zhu T."/>
            <person name="Rodriguez J.C."/>
            <person name="Deal K.R."/>
            <person name="Dubcovsky J."/>
            <person name="McGuire P.E."/>
            <person name="Lux T."/>
            <person name="Spannagl M."/>
            <person name="Mayer K.F.X."/>
            <person name="Baldrich P."/>
            <person name="Meyers B.C."/>
            <person name="Huo N."/>
            <person name="Gu Y.Q."/>
            <person name="Zhou H."/>
            <person name="Devos K.M."/>
            <person name="Bennetzen J.L."/>
            <person name="Unver T."/>
            <person name="Budak H."/>
            <person name="Gulick P.J."/>
            <person name="Galiba G."/>
            <person name="Kalapos B."/>
            <person name="Nelson D.R."/>
            <person name="Li P."/>
            <person name="You F.M."/>
            <person name="Luo M.C."/>
            <person name="Dvorak J."/>
        </authorList>
    </citation>
    <scope>NUCLEOTIDE SEQUENCE [LARGE SCALE GENOMIC DNA]</scope>
    <source>
        <strain evidence="1">cv. AL8/78</strain>
    </source>
</reference>
<keyword evidence="2" id="KW-1185">Reference proteome</keyword>
<reference evidence="1" key="4">
    <citation type="submission" date="2019-03" db="UniProtKB">
        <authorList>
            <consortium name="EnsemblPlants"/>
        </authorList>
    </citation>
    <scope>IDENTIFICATION</scope>
</reference>
<dbReference type="AlphaFoldDB" id="A0A453R0L2"/>
<accession>A0A453R0L2</accession>
<name>A0A453R0L2_AEGTS</name>
<reference evidence="1" key="3">
    <citation type="journal article" date="2017" name="Nature">
        <title>Genome sequence of the progenitor of the wheat D genome Aegilops tauschii.</title>
        <authorList>
            <person name="Luo M.C."/>
            <person name="Gu Y.Q."/>
            <person name="Puiu D."/>
            <person name="Wang H."/>
            <person name="Twardziok S.O."/>
            <person name="Deal K.R."/>
            <person name="Huo N."/>
            <person name="Zhu T."/>
            <person name="Wang L."/>
            <person name="Wang Y."/>
            <person name="McGuire P.E."/>
            <person name="Liu S."/>
            <person name="Long H."/>
            <person name="Ramasamy R.K."/>
            <person name="Rodriguez J.C."/>
            <person name="Van S.L."/>
            <person name="Yuan L."/>
            <person name="Wang Z."/>
            <person name="Xia Z."/>
            <person name="Xiao L."/>
            <person name="Anderson O.D."/>
            <person name="Ouyang S."/>
            <person name="Liang Y."/>
            <person name="Zimin A.V."/>
            <person name="Pertea G."/>
            <person name="Qi P."/>
            <person name="Bennetzen J.L."/>
            <person name="Dai X."/>
            <person name="Dawson M.W."/>
            <person name="Muller H.G."/>
            <person name="Kugler K."/>
            <person name="Rivarola-Duarte L."/>
            <person name="Spannagl M."/>
            <person name="Mayer K.F.X."/>
            <person name="Lu F.H."/>
            <person name="Bevan M.W."/>
            <person name="Leroy P."/>
            <person name="Li P."/>
            <person name="You F.M."/>
            <person name="Sun Q."/>
            <person name="Liu Z."/>
            <person name="Lyons E."/>
            <person name="Wicker T."/>
            <person name="Salzberg S.L."/>
            <person name="Devos K.M."/>
            <person name="Dvorak J."/>
        </authorList>
    </citation>
    <scope>NUCLEOTIDE SEQUENCE [LARGE SCALE GENOMIC DNA]</scope>
    <source>
        <strain evidence="1">cv. AL8/78</strain>
    </source>
</reference>
<evidence type="ECO:0000313" key="2">
    <source>
        <dbReference type="Proteomes" id="UP000015105"/>
    </source>
</evidence>
<dbReference type="EnsemblPlants" id="AET7Gv20396700.3">
    <property type="protein sequence ID" value="AET7Gv20396700.3"/>
    <property type="gene ID" value="AET7Gv20396700"/>
</dbReference>
<reference evidence="2" key="2">
    <citation type="journal article" date="2017" name="Nat. Plants">
        <title>The Aegilops tauschii genome reveals multiple impacts of transposons.</title>
        <authorList>
            <person name="Zhao G."/>
            <person name="Zou C."/>
            <person name="Li K."/>
            <person name="Wang K."/>
            <person name="Li T."/>
            <person name="Gao L."/>
            <person name="Zhang X."/>
            <person name="Wang H."/>
            <person name="Yang Z."/>
            <person name="Liu X."/>
            <person name="Jiang W."/>
            <person name="Mao L."/>
            <person name="Kong X."/>
            <person name="Jiao Y."/>
            <person name="Jia J."/>
        </authorList>
    </citation>
    <scope>NUCLEOTIDE SEQUENCE [LARGE SCALE GENOMIC DNA]</scope>
    <source>
        <strain evidence="2">cv. AL8/78</strain>
    </source>
</reference>
<dbReference type="Proteomes" id="UP000015105">
    <property type="component" value="Chromosome 7D"/>
</dbReference>
<dbReference type="Gramene" id="AET7Gv20396700.3">
    <property type="protein sequence ID" value="AET7Gv20396700.3"/>
    <property type="gene ID" value="AET7Gv20396700"/>
</dbReference>
<organism evidence="1 2">
    <name type="scientific">Aegilops tauschii subsp. strangulata</name>
    <name type="common">Goatgrass</name>
    <dbReference type="NCBI Taxonomy" id="200361"/>
    <lineage>
        <taxon>Eukaryota</taxon>
        <taxon>Viridiplantae</taxon>
        <taxon>Streptophyta</taxon>
        <taxon>Embryophyta</taxon>
        <taxon>Tracheophyta</taxon>
        <taxon>Spermatophyta</taxon>
        <taxon>Magnoliopsida</taxon>
        <taxon>Liliopsida</taxon>
        <taxon>Poales</taxon>
        <taxon>Poaceae</taxon>
        <taxon>BOP clade</taxon>
        <taxon>Pooideae</taxon>
        <taxon>Triticodae</taxon>
        <taxon>Triticeae</taxon>
        <taxon>Triticinae</taxon>
        <taxon>Aegilops</taxon>
    </lineage>
</organism>
<reference evidence="2" key="1">
    <citation type="journal article" date="2014" name="Science">
        <title>Ancient hybridizations among the ancestral genomes of bread wheat.</title>
        <authorList>
            <consortium name="International Wheat Genome Sequencing Consortium,"/>
            <person name="Marcussen T."/>
            <person name="Sandve S.R."/>
            <person name="Heier L."/>
            <person name="Spannagl M."/>
            <person name="Pfeifer M."/>
            <person name="Jakobsen K.S."/>
            <person name="Wulff B.B."/>
            <person name="Steuernagel B."/>
            <person name="Mayer K.F."/>
            <person name="Olsen O.A."/>
        </authorList>
    </citation>
    <scope>NUCLEOTIDE SEQUENCE [LARGE SCALE GENOMIC DNA]</scope>
    <source>
        <strain evidence="2">cv. AL8/78</strain>
    </source>
</reference>
<protein>
    <submittedName>
        <fullName evidence="1">Uncharacterized protein</fullName>
    </submittedName>
</protein>
<sequence length="102" mass="11997">MPPRPLQPTRKYKHLVKVPWLCNWPYPSSLFPRKSFRIQHIANTRSSALLNPRLLTRDQPENGVQRLLPPSPFFLHGHHRPEIRRKEAGSSLELQNLCSPWM</sequence>
<proteinExistence type="predicted"/>
<evidence type="ECO:0000313" key="1">
    <source>
        <dbReference type="EnsemblPlants" id="AET7Gv20396700.3"/>
    </source>
</evidence>